<dbReference type="PANTHER" id="PTHR31793">
    <property type="entry name" value="4-HYDROXYBENZOYL-COA THIOESTERASE FAMILY MEMBER"/>
    <property type="match status" value="1"/>
</dbReference>
<dbReference type="InterPro" id="IPR029069">
    <property type="entry name" value="HotDog_dom_sf"/>
</dbReference>
<dbReference type="RefSeq" id="WP_104419434.1">
    <property type="nucleotide sequence ID" value="NZ_PTJC01000005.1"/>
</dbReference>
<dbReference type="OrthoDB" id="9799036at2"/>
<dbReference type="CDD" id="cd00586">
    <property type="entry name" value="4HBT"/>
    <property type="match status" value="1"/>
</dbReference>
<dbReference type="PANTHER" id="PTHR31793:SF39">
    <property type="entry name" value="THIOESTERASE_THIOL ESTER DEHYDRASE-ISOMERASE"/>
    <property type="match status" value="1"/>
</dbReference>
<dbReference type="InterPro" id="IPR050563">
    <property type="entry name" value="4-hydroxybenzoyl-CoA_TE"/>
</dbReference>
<accession>A0A2S6IBL9</accession>
<dbReference type="GO" id="GO:0047617">
    <property type="term" value="F:fatty acyl-CoA hydrolase activity"/>
    <property type="evidence" value="ECO:0007669"/>
    <property type="project" value="TreeGrafter"/>
</dbReference>
<name>A0A2S6IBL9_9BACT</name>
<sequence length="140" mass="15868">MKISTDDFRVLHRFPVHWGDMDSAQHVNNLVYLRWAETARVLYFRDIGINIDFGPGDTGAILAYQDCKYTFPMRYPDTALVGTRTISVAPDRFTMQTAIFSAEHQRLAALTEQVIVPYDYGTLAKAPLPSAWVERIEAIG</sequence>
<reference evidence="1 2" key="1">
    <citation type="submission" date="2018-02" db="EMBL/GenBank/DDBJ databases">
        <title>Genomic Encyclopedia of Archaeal and Bacterial Type Strains, Phase II (KMG-II): from individual species to whole genera.</title>
        <authorList>
            <person name="Goeker M."/>
        </authorList>
    </citation>
    <scope>NUCLEOTIDE SEQUENCE [LARGE SCALE GENOMIC DNA]</scope>
    <source>
        <strain evidence="1 2">DSM 29526</strain>
    </source>
</reference>
<dbReference type="Pfam" id="PF13279">
    <property type="entry name" value="4HBT_2"/>
    <property type="match status" value="1"/>
</dbReference>
<organism evidence="1 2">
    <name type="scientific">Neolewinella xylanilytica</name>
    <dbReference type="NCBI Taxonomy" id="1514080"/>
    <lineage>
        <taxon>Bacteria</taxon>
        <taxon>Pseudomonadati</taxon>
        <taxon>Bacteroidota</taxon>
        <taxon>Saprospiria</taxon>
        <taxon>Saprospirales</taxon>
        <taxon>Lewinellaceae</taxon>
        <taxon>Neolewinella</taxon>
    </lineage>
</organism>
<comment type="caution">
    <text evidence="1">The sequence shown here is derived from an EMBL/GenBank/DDBJ whole genome shotgun (WGS) entry which is preliminary data.</text>
</comment>
<dbReference type="AlphaFoldDB" id="A0A2S6IBL9"/>
<keyword evidence="1" id="KW-0378">Hydrolase</keyword>
<dbReference type="Proteomes" id="UP000237662">
    <property type="component" value="Unassembled WGS sequence"/>
</dbReference>
<proteinExistence type="predicted"/>
<dbReference type="EMBL" id="PTJC01000005">
    <property type="protein sequence ID" value="PPK88907.1"/>
    <property type="molecule type" value="Genomic_DNA"/>
</dbReference>
<evidence type="ECO:0000313" key="2">
    <source>
        <dbReference type="Proteomes" id="UP000237662"/>
    </source>
</evidence>
<keyword evidence="2" id="KW-1185">Reference proteome</keyword>
<gene>
    <name evidence="1" type="ORF">CLV84_1881</name>
</gene>
<protein>
    <submittedName>
        <fullName evidence="1">Acyl-CoA thioester hydrolase</fullName>
    </submittedName>
</protein>
<dbReference type="Gene3D" id="3.10.129.10">
    <property type="entry name" value="Hotdog Thioesterase"/>
    <property type="match status" value="1"/>
</dbReference>
<evidence type="ECO:0000313" key="1">
    <source>
        <dbReference type="EMBL" id="PPK88907.1"/>
    </source>
</evidence>
<dbReference type="SUPFAM" id="SSF54637">
    <property type="entry name" value="Thioesterase/thiol ester dehydrase-isomerase"/>
    <property type="match status" value="1"/>
</dbReference>